<proteinExistence type="predicted"/>
<keyword evidence="2" id="KW-1185">Reference proteome</keyword>
<gene>
    <name evidence="1" type="ORF">SNEC2469_LOCUS14474</name>
</gene>
<dbReference type="EMBL" id="CAJNJA010023194">
    <property type="protein sequence ID" value="CAE7507303.1"/>
    <property type="molecule type" value="Genomic_DNA"/>
</dbReference>
<name>A0A812T748_9DINO</name>
<dbReference type="Proteomes" id="UP000601435">
    <property type="component" value="Unassembled WGS sequence"/>
</dbReference>
<evidence type="ECO:0000313" key="1">
    <source>
        <dbReference type="EMBL" id="CAE7507303.1"/>
    </source>
</evidence>
<reference evidence="1" key="1">
    <citation type="submission" date="2021-02" db="EMBL/GenBank/DDBJ databases">
        <authorList>
            <person name="Dougan E. K."/>
            <person name="Rhodes N."/>
            <person name="Thang M."/>
            <person name="Chan C."/>
        </authorList>
    </citation>
    <scope>NUCLEOTIDE SEQUENCE</scope>
</reference>
<accession>A0A812T748</accession>
<dbReference type="AlphaFoldDB" id="A0A812T748"/>
<comment type="caution">
    <text evidence="1">The sequence shown here is derived from an EMBL/GenBank/DDBJ whole genome shotgun (WGS) entry which is preliminary data.</text>
</comment>
<sequence>MVARKYLSKKKCMRRPAMTRMQLQQRTDSIDLVSLHVVDLSCLTSFDVSCMERKHVDGRPHHAEARLGEVSVVSCLVASVAGSSNGGPSKGLPKRRFCPLGAGESCKACA</sequence>
<protein>
    <submittedName>
        <fullName evidence="1">Uncharacterized protein</fullName>
    </submittedName>
</protein>
<organism evidence="1 2">
    <name type="scientific">Symbiodinium necroappetens</name>
    <dbReference type="NCBI Taxonomy" id="1628268"/>
    <lineage>
        <taxon>Eukaryota</taxon>
        <taxon>Sar</taxon>
        <taxon>Alveolata</taxon>
        <taxon>Dinophyceae</taxon>
        <taxon>Suessiales</taxon>
        <taxon>Symbiodiniaceae</taxon>
        <taxon>Symbiodinium</taxon>
    </lineage>
</organism>
<evidence type="ECO:0000313" key="2">
    <source>
        <dbReference type="Proteomes" id="UP000601435"/>
    </source>
</evidence>